<evidence type="ECO:0000256" key="9">
    <source>
        <dbReference type="ARBA" id="ARBA00023027"/>
    </source>
</evidence>
<dbReference type="CDD" id="cd02165">
    <property type="entry name" value="NMNAT"/>
    <property type="match status" value="1"/>
</dbReference>
<comment type="similarity">
    <text evidence="3 11">Belongs to the NadD family.</text>
</comment>
<evidence type="ECO:0000256" key="7">
    <source>
        <dbReference type="ARBA" id="ARBA00022741"/>
    </source>
</evidence>
<dbReference type="EC" id="2.7.7.18" evidence="11"/>
<gene>
    <name evidence="11" type="primary">nadD</name>
    <name evidence="13" type="ORF">CGC54_09060</name>
</gene>
<reference evidence="14" key="1">
    <citation type="submission" date="2017-06" db="EMBL/GenBank/DDBJ databases">
        <title>Capnocytophaga spp. assemblies.</title>
        <authorList>
            <person name="Gulvik C.A."/>
        </authorList>
    </citation>
    <scope>NUCLEOTIDE SEQUENCE [LARGE SCALE GENOMIC DNA]</scope>
    <source>
        <strain evidence="14">H3936</strain>
    </source>
</reference>
<dbReference type="PANTHER" id="PTHR39321">
    <property type="entry name" value="NICOTINATE-NUCLEOTIDE ADENYLYLTRANSFERASE-RELATED"/>
    <property type="match status" value="1"/>
</dbReference>
<dbReference type="GO" id="GO:0009435">
    <property type="term" value="P:NAD+ biosynthetic process"/>
    <property type="evidence" value="ECO:0007669"/>
    <property type="project" value="UniProtKB-UniRule"/>
</dbReference>
<evidence type="ECO:0000256" key="2">
    <source>
        <dbReference type="ARBA" id="ARBA00005019"/>
    </source>
</evidence>
<evidence type="ECO:0000256" key="8">
    <source>
        <dbReference type="ARBA" id="ARBA00022840"/>
    </source>
</evidence>
<dbReference type="NCBIfam" id="TIGR00125">
    <property type="entry name" value="cyt_tran_rel"/>
    <property type="match status" value="1"/>
</dbReference>
<comment type="pathway">
    <text evidence="2 11">Cofactor biosynthesis; NAD(+) biosynthesis; deamido-NAD(+) from nicotinate D-ribonucleotide: step 1/1.</text>
</comment>
<dbReference type="SUPFAM" id="SSF52374">
    <property type="entry name" value="Nucleotidylyl transferase"/>
    <property type="match status" value="1"/>
</dbReference>
<dbReference type="HAMAP" id="MF_00244">
    <property type="entry name" value="NaMN_adenylyltr"/>
    <property type="match status" value="1"/>
</dbReference>
<keyword evidence="8 11" id="KW-0067">ATP-binding</keyword>
<keyword evidence="4 11" id="KW-0662">Pyridine nucleotide biosynthesis</keyword>
<evidence type="ECO:0000256" key="3">
    <source>
        <dbReference type="ARBA" id="ARBA00009014"/>
    </source>
</evidence>
<comment type="catalytic activity">
    <reaction evidence="10 11">
        <text>nicotinate beta-D-ribonucleotide + ATP + H(+) = deamido-NAD(+) + diphosphate</text>
        <dbReference type="Rhea" id="RHEA:22860"/>
        <dbReference type="ChEBI" id="CHEBI:15378"/>
        <dbReference type="ChEBI" id="CHEBI:30616"/>
        <dbReference type="ChEBI" id="CHEBI:33019"/>
        <dbReference type="ChEBI" id="CHEBI:57502"/>
        <dbReference type="ChEBI" id="CHEBI:58437"/>
        <dbReference type="EC" id="2.7.7.18"/>
    </reaction>
</comment>
<evidence type="ECO:0000256" key="4">
    <source>
        <dbReference type="ARBA" id="ARBA00022642"/>
    </source>
</evidence>
<evidence type="ECO:0000313" key="14">
    <source>
        <dbReference type="Proteomes" id="UP000243753"/>
    </source>
</evidence>
<evidence type="ECO:0000256" key="6">
    <source>
        <dbReference type="ARBA" id="ARBA00022695"/>
    </source>
</evidence>
<evidence type="ECO:0000256" key="11">
    <source>
        <dbReference type="HAMAP-Rule" id="MF_00244"/>
    </source>
</evidence>
<evidence type="ECO:0000313" key="13">
    <source>
        <dbReference type="EMBL" id="ATA94469.1"/>
    </source>
</evidence>
<keyword evidence="9 11" id="KW-0520">NAD</keyword>
<dbReference type="RefSeq" id="WP_095919840.1">
    <property type="nucleotide sequence ID" value="NZ_CP022389.1"/>
</dbReference>
<dbReference type="Proteomes" id="UP000243753">
    <property type="component" value="Chromosome"/>
</dbReference>
<accession>A0AAC9Z3U5</accession>
<dbReference type="Gene3D" id="3.40.50.620">
    <property type="entry name" value="HUPs"/>
    <property type="match status" value="1"/>
</dbReference>
<dbReference type="AlphaFoldDB" id="A0AAC9Z3U5"/>
<evidence type="ECO:0000256" key="1">
    <source>
        <dbReference type="ARBA" id="ARBA00002324"/>
    </source>
</evidence>
<dbReference type="InterPro" id="IPR004821">
    <property type="entry name" value="Cyt_trans-like"/>
</dbReference>
<keyword evidence="5 11" id="KW-0808">Transferase</keyword>
<evidence type="ECO:0000256" key="5">
    <source>
        <dbReference type="ARBA" id="ARBA00022679"/>
    </source>
</evidence>
<dbReference type="Pfam" id="PF01467">
    <property type="entry name" value="CTP_transf_like"/>
    <property type="match status" value="1"/>
</dbReference>
<comment type="function">
    <text evidence="1 11">Catalyzes the reversible adenylation of nicotinate mononucleotide (NaMN) to nicotinic acid adenine dinucleotide (NaAD).</text>
</comment>
<dbReference type="InterPro" id="IPR005248">
    <property type="entry name" value="NadD/NMNAT"/>
</dbReference>
<dbReference type="PANTHER" id="PTHR39321:SF3">
    <property type="entry name" value="PHOSPHOPANTETHEINE ADENYLYLTRANSFERASE"/>
    <property type="match status" value="1"/>
</dbReference>
<dbReference type="GO" id="GO:0005524">
    <property type="term" value="F:ATP binding"/>
    <property type="evidence" value="ECO:0007669"/>
    <property type="project" value="UniProtKB-KW"/>
</dbReference>
<evidence type="ECO:0000259" key="12">
    <source>
        <dbReference type="Pfam" id="PF01467"/>
    </source>
</evidence>
<proteinExistence type="inferred from homology"/>
<evidence type="ECO:0000256" key="10">
    <source>
        <dbReference type="ARBA" id="ARBA00048721"/>
    </source>
</evidence>
<dbReference type="NCBIfam" id="TIGR00482">
    <property type="entry name" value="nicotinate (nicotinamide) nucleotide adenylyltransferase"/>
    <property type="match status" value="1"/>
</dbReference>
<dbReference type="InterPro" id="IPR014729">
    <property type="entry name" value="Rossmann-like_a/b/a_fold"/>
</dbReference>
<keyword evidence="6 11" id="KW-0548">Nucleotidyltransferase</keyword>
<name>A0AAC9Z3U5_9FLAO</name>
<dbReference type="EMBL" id="CP022389">
    <property type="protein sequence ID" value="ATA94469.1"/>
    <property type="molecule type" value="Genomic_DNA"/>
</dbReference>
<keyword evidence="7 11" id="KW-0547">Nucleotide-binding</keyword>
<feature type="domain" description="Cytidyltransferase-like" evidence="12">
    <location>
        <begin position="7"/>
        <end position="167"/>
    </location>
</feature>
<protein>
    <recommendedName>
        <fullName evidence="11">Probable nicotinate-nucleotide adenylyltransferase</fullName>
        <ecNumber evidence="11">2.7.7.18</ecNumber>
    </recommendedName>
    <alternativeName>
        <fullName evidence="11">Deamido-NAD(+) diphosphorylase</fullName>
    </alternativeName>
    <alternativeName>
        <fullName evidence="11">Deamido-NAD(+) pyrophosphorylase</fullName>
    </alternativeName>
    <alternativeName>
        <fullName evidence="11">Nicotinate mononucleotide adenylyltransferase</fullName>
        <shortName evidence="11">NaMN adenylyltransferase</shortName>
    </alternativeName>
</protein>
<sequence>MMRKIGLFFGSFNPIHIGHLIIANHLVEHSDMDELWLVVTPQNPFKEKKSLLDNYHRLEMVHRAVEAYPKIRPSDIEFRLPQPNYTINTLMYLEEKFPNYTFSLIMGEDNLKSFYKWKNYEQILANYHLYIYPRISEGNVPDIFLNHPNIKFIQAPIIELSATFIRQEIKEKRNVKPLLPEKVWQYIDQMGHYL</sequence>
<organism evidence="13 14">
    <name type="scientific">Capnocytophaga canimorsus</name>
    <dbReference type="NCBI Taxonomy" id="28188"/>
    <lineage>
        <taxon>Bacteria</taxon>
        <taxon>Pseudomonadati</taxon>
        <taxon>Bacteroidota</taxon>
        <taxon>Flavobacteriia</taxon>
        <taxon>Flavobacteriales</taxon>
        <taxon>Flavobacteriaceae</taxon>
        <taxon>Capnocytophaga</taxon>
    </lineage>
</organism>
<dbReference type="GO" id="GO:0004515">
    <property type="term" value="F:nicotinate-nucleotide adenylyltransferase activity"/>
    <property type="evidence" value="ECO:0007669"/>
    <property type="project" value="UniProtKB-UniRule"/>
</dbReference>